<keyword evidence="2" id="KW-1185">Reference proteome</keyword>
<dbReference type="HOGENOM" id="CLU_1200228_0_0_1"/>
<dbReference type="EMBL" id="FN392319">
    <property type="protein sequence ID" value="CAY67154.1"/>
    <property type="molecule type" value="Genomic_DNA"/>
</dbReference>
<evidence type="ECO:0000313" key="2">
    <source>
        <dbReference type="Proteomes" id="UP000000314"/>
    </source>
</evidence>
<dbReference type="RefSeq" id="XP_002489435.1">
    <property type="nucleotide sequence ID" value="XM_002489390.1"/>
</dbReference>
<protein>
    <recommendedName>
        <fullName evidence="3">U6 snRNA phosphodiesterase</fullName>
    </recommendedName>
</protein>
<dbReference type="Proteomes" id="UP000000314">
    <property type="component" value="Chromosome 1"/>
</dbReference>
<dbReference type="InParanoid" id="C4QV81"/>
<dbReference type="InterPro" id="IPR027521">
    <property type="entry name" value="Usb1"/>
</dbReference>
<dbReference type="OrthoDB" id="49151at2759"/>
<gene>
    <name evidence="1" type="ordered locus">PAS_chr1-3_0095</name>
</gene>
<dbReference type="GO" id="GO:0034477">
    <property type="term" value="P:U6 snRNA 3'-end processing"/>
    <property type="evidence" value="ECO:0007669"/>
    <property type="project" value="InterPro"/>
</dbReference>
<accession>C4QV81</accession>
<dbReference type="AlphaFoldDB" id="C4QV81"/>
<evidence type="ECO:0008006" key="3">
    <source>
        <dbReference type="Google" id="ProtNLM"/>
    </source>
</evidence>
<dbReference type="Pfam" id="PF09749">
    <property type="entry name" value="HVSL"/>
    <property type="match status" value="1"/>
</dbReference>
<dbReference type="Gene3D" id="3.90.1140.10">
    <property type="entry name" value="Cyclic phosphodiesterase"/>
    <property type="match status" value="1"/>
</dbReference>
<organism evidence="1 2">
    <name type="scientific">Komagataella phaffii (strain GS115 / ATCC 20864)</name>
    <name type="common">Yeast</name>
    <name type="synonym">Pichia pastoris</name>
    <dbReference type="NCBI Taxonomy" id="644223"/>
    <lineage>
        <taxon>Eukaryota</taxon>
        <taxon>Fungi</taxon>
        <taxon>Dikarya</taxon>
        <taxon>Ascomycota</taxon>
        <taxon>Saccharomycotina</taxon>
        <taxon>Pichiomycetes</taxon>
        <taxon>Pichiales</taxon>
        <taxon>Pichiaceae</taxon>
        <taxon>Komagataella</taxon>
    </lineage>
</organism>
<proteinExistence type="predicted"/>
<dbReference type="SMR" id="C4QV81"/>
<sequence length="231" mass="26521">MDLGYDSEDEDDTEMDDLLKQQQEHRKYYDGKVVGMYNKVSLFIFVNIPLAEKEMVGITKLVGQINQLFNDTYLCFEPLESPLHISLSQNLHFQTEDEKDRFCQDLSLESFQENPVRLKTKAPYLFQSITSRKIFLSIKLGGESLGRLGTIVGQINQRIHSYFKAQESHLAYPPDNLHISIGVFNPTTRVSSKDLDDFNRRLSRWNDNSSTGTNLFPEIWLSSPQCSTIGV</sequence>
<dbReference type="GO" id="GO:0004518">
    <property type="term" value="F:nuclease activity"/>
    <property type="evidence" value="ECO:0007669"/>
    <property type="project" value="InterPro"/>
</dbReference>
<name>C4QV81_KOMPG</name>
<dbReference type="GeneID" id="8197405"/>
<reference evidence="1 2" key="1">
    <citation type="journal article" date="2009" name="Nat. Biotechnol.">
        <title>Genome sequence of the recombinant protein production host Pichia pastoris.</title>
        <authorList>
            <person name="De Schutter K."/>
            <person name="Lin Y.C."/>
            <person name="Tiels P."/>
            <person name="Van Hecke A."/>
            <person name="Glinka S."/>
            <person name="Weber-Lehmann J."/>
            <person name="Rouze P."/>
            <person name="Van de Peer Y."/>
            <person name="Callewaert N."/>
        </authorList>
    </citation>
    <scope>NUCLEOTIDE SEQUENCE [LARGE SCALE GENOMIC DNA]</scope>
    <source>
        <strain evidence="2">GS115 / ATCC 20864</strain>
    </source>
</reference>
<evidence type="ECO:0000313" key="1">
    <source>
        <dbReference type="EMBL" id="CAY67154.1"/>
    </source>
</evidence>
<dbReference type="KEGG" id="ppa:PAS_chr1-3_0095"/>